<feature type="transmembrane region" description="Helical" evidence="7">
    <location>
        <begin position="269"/>
        <end position="286"/>
    </location>
</feature>
<organism evidence="9 10">
    <name type="scientific">Priestia aryabhattai</name>
    <name type="common">Bacillus aryabhattai</name>
    <dbReference type="NCBI Taxonomy" id="412384"/>
    <lineage>
        <taxon>Bacteria</taxon>
        <taxon>Bacillati</taxon>
        <taxon>Bacillota</taxon>
        <taxon>Bacilli</taxon>
        <taxon>Bacillales</taxon>
        <taxon>Bacillaceae</taxon>
        <taxon>Priestia</taxon>
    </lineage>
</organism>
<evidence type="ECO:0000313" key="10">
    <source>
        <dbReference type="Proteomes" id="UP000543174"/>
    </source>
</evidence>
<dbReference type="Pfam" id="PF00892">
    <property type="entry name" value="EamA"/>
    <property type="match status" value="2"/>
</dbReference>
<dbReference type="RefSeq" id="WP_182527354.1">
    <property type="nucleotide sequence ID" value="NZ_JACJHT010000001.1"/>
</dbReference>
<evidence type="ECO:0000256" key="7">
    <source>
        <dbReference type="SAM" id="Phobius"/>
    </source>
</evidence>
<feature type="transmembrane region" description="Helical" evidence="7">
    <location>
        <begin position="247"/>
        <end position="263"/>
    </location>
</feature>
<evidence type="ECO:0000256" key="1">
    <source>
        <dbReference type="ARBA" id="ARBA00004651"/>
    </source>
</evidence>
<feature type="transmembrane region" description="Helical" evidence="7">
    <location>
        <begin position="98"/>
        <end position="117"/>
    </location>
</feature>
<sequence length="304" mass="32864">MKQSSSFINEILLAALVLIWGLTWPMSKLALGYSSPILLSGLRSLSAGIILLAVALPRYKQLHWKQNWRKYMVSGLFNSILFYGLQTIGLMFMPAGVFSVIVYLQPVLIGIIAWLWIGESMNAVKIGGLLLGFVGVATISMGELSANASAIGILLAVLTALSWAIGTVYIKRISDSVDGIWLIAVQSLVGGVVMTAAGSKVEGWSHMMWNSSSMLLLLFLALFSVAVAWLIYFYLISKGEASKVASFNFLVPIISIVIGTLFLDEPFTSSLLVGLVLIIISIYLVNKKAKNQKLKPSDGGDQAA</sequence>
<dbReference type="InterPro" id="IPR037185">
    <property type="entry name" value="EmrE-like"/>
</dbReference>
<keyword evidence="3" id="KW-1003">Cell membrane</keyword>
<dbReference type="Proteomes" id="UP000543174">
    <property type="component" value="Unassembled WGS sequence"/>
</dbReference>
<keyword evidence="10" id="KW-1185">Reference proteome</keyword>
<feature type="domain" description="EamA" evidence="8">
    <location>
        <begin position="151"/>
        <end position="286"/>
    </location>
</feature>
<gene>
    <name evidence="9" type="ORF">HNP21_000148</name>
</gene>
<dbReference type="EMBL" id="JACJHT010000001">
    <property type="protein sequence ID" value="MBA9037059.1"/>
    <property type="molecule type" value="Genomic_DNA"/>
</dbReference>
<evidence type="ECO:0000256" key="6">
    <source>
        <dbReference type="ARBA" id="ARBA00023136"/>
    </source>
</evidence>
<comment type="caution">
    <text evidence="9">The sequence shown here is derived from an EMBL/GenBank/DDBJ whole genome shotgun (WGS) entry which is preliminary data.</text>
</comment>
<keyword evidence="4 7" id="KW-0812">Transmembrane</keyword>
<feature type="transmembrane region" description="Helical" evidence="7">
    <location>
        <begin position="124"/>
        <end position="142"/>
    </location>
</feature>
<dbReference type="PANTHER" id="PTHR32322">
    <property type="entry name" value="INNER MEMBRANE TRANSPORTER"/>
    <property type="match status" value="1"/>
</dbReference>
<evidence type="ECO:0000256" key="5">
    <source>
        <dbReference type="ARBA" id="ARBA00022989"/>
    </source>
</evidence>
<evidence type="ECO:0000259" key="8">
    <source>
        <dbReference type="Pfam" id="PF00892"/>
    </source>
</evidence>
<comment type="similarity">
    <text evidence="2">Belongs to the EamA transporter family.</text>
</comment>
<proteinExistence type="inferred from homology"/>
<dbReference type="SUPFAM" id="SSF103481">
    <property type="entry name" value="Multidrug resistance efflux transporter EmrE"/>
    <property type="match status" value="2"/>
</dbReference>
<keyword evidence="6 7" id="KW-0472">Membrane</keyword>
<accession>A0A7W3N650</accession>
<feature type="transmembrane region" description="Helical" evidence="7">
    <location>
        <begin position="71"/>
        <end position="92"/>
    </location>
</feature>
<evidence type="ECO:0000313" key="9">
    <source>
        <dbReference type="EMBL" id="MBA9037059.1"/>
    </source>
</evidence>
<comment type="subcellular location">
    <subcellularLocation>
        <location evidence="1">Cell membrane</location>
        <topology evidence="1">Multi-pass membrane protein</topology>
    </subcellularLocation>
</comment>
<evidence type="ECO:0000256" key="4">
    <source>
        <dbReference type="ARBA" id="ARBA00022692"/>
    </source>
</evidence>
<dbReference type="PANTHER" id="PTHR32322:SF18">
    <property type="entry name" value="S-ADENOSYLMETHIONINE_S-ADENOSYLHOMOCYSTEINE TRANSPORTER"/>
    <property type="match status" value="1"/>
</dbReference>
<dbReference type="AlphaFoldDB" id="A0A7W3N650"/>
<dbReference type="InterPro" id="IPR050638">
    <property type="entry name" value="AA-Vitamin_Transporters"/>
</dbReference>
<reference evidence="9" key="1">
    <citation type="submission" date="2020-08" db="EMBL/GenBank/DDBJ databases">
        <title>Functional genomics of gut bacteria from endangered species of beetles.</title>
        <authorList>
            <person name="Carlos-Shanley C."/>
        </authorList>
    </citation>
    <scope>NUCLEOTIDE SEQUENCE [LARGE SCALE GENOMIC DNA]</scope>
    <source>
        <strain evidence="9">S00060</strain>
    </source>
</reference>
<feature type="transmembrane region" description="Helical" evidence="7">
    <location>
        <begin position="213"/>
        <end position="235"/>
    </location>
</feature>
<feature type="transmembrane region" description="Helical" evidence="7">
    <location>
        <begin position="148"/>
        <end position="169"/>
    </location>
</feature>
<dbReference type="InterPro" id="IPR000620">
    <property type="entry name" value="EamA_dom"/>
</dbReference>
<feature type="transmembrane region" description="Helical" evidence="7">
    <location>
        <begin position="42"/>
        <end position="59"/>
    </location>
</feature>
<feature type="transmembrane region" description="Helical" evidence="7">
    <location>
        <begin position="181"/>
        <end position="201"/>
    </location>
</feature>
<name>A0A7W3N650_PRIAR</name>
<evidence type="ECO:0000256" key="3">
    <source>
        <dbReference type="ARBA" id="ARBA00022475"/>
    </source>
</evidence>
<protein>
    <submittedName>
        <fullName evidence="9">Drug/metabolite transporter (DMT)-like permease</fullName>
    </submittedName>
</protein>
<feature type="domain" description="EamA" evidence="8">
    <location>
        <begin position="11"/>
        <end position="140"/>
    </location>
</feature>
<keyword evidence="5 7" id="KW-1133">Transmembrane helix</keyword>
<evidence type="ECO:0000256" key="2">
    <source>
        <dbReference type="ARBA" id="ARBA00007362"/>
    </source>
</evidence>
<dbReference type="GO" id="GO:0005886">
    <property type="term" value="C:plasma membrane"/>
    <property type="evidence" value="ECO:0007669"/>
    <property type="project" value="UniProtKB-SubCell"/>
</dbReference>